<dbReference type="Gene3D" id="3.30.1330.60">
    <property type="entry name" value="OmpA-like domain"/>
    <property type="match status" value="1"/>
</dbReference>
<evidence type="ECO:0000256" key="5">
    <source>
        <dbReference type="ARBA" id="ARBA00023237"/>
    </source>
</evidence>
<reference evidence="10 11" key="1">
    <citation type="submission" date="2016-02" db="EMBL/GenBank/DDBJ databases">
        <authorList>
            <person name="Wen L."/>
            <person name="He K."/>
            <person name="Yang H."/>
        </authorList>
    </citation>
    <scope>NUCLEOTIDE SEQUENCE [LARGE SCALE GENOMIC DNA]</scope>
    <source>
        <strain evidence="10">ShG14-8</strain>
    </source>
</reference>
<keyword evidence="3 8" id="KW-0472">Membrane</keyword>
<dbReference type="PANTHER" id="PTHR30329">
    <property type="entry name" value="STATOR ELEMENT OF FLAGELLAR MOTOR COMPLEX"/>
    <property type="match status" value="1"/>
</dbReference>
<reference evidence="10 11" key="2">
    <citation type="submission" date="2016-03" db="EMBL/GenBank/DDBJ databases">
        <title>New uncultured bacterium of the family Gallionellaceae from acid mine drainage: description and reconstruction of genome based on metagenomic analysis of microbial community.</title>
        <authorList>
            <person name="Kadnikov V."/>
            <person name="Ivasenko D."/>
            <person name="Beletsky A."/>
            <person name="Mardanov A."/>
            <person name="Danilova E."/>
            <person name="Pimenov N."/>
            <person name="Karnachuk O."/>
            <person name="Ravin N."/>
        </authorList>
    </citation>
    <scope>NUCLEOTIDE SEQUENCE [LARGE SCALE GENOMIC DNA]</scope>
    <source>
        <strain evidence="10">ShG14-8</strain>
    </source>
</reference>
<comment type="subunit">
    <text evidence="7">The Tol-Pal system is composed of five core proteins: the inner membrane proteins TolA, TolQ and TolR, the periplasmic protein TolB and the outer membrane protein Pal. They form a network linking the inner and outer membranes and the peptidoglycan layer.</text>
</comment>
<dbReference type="InterPro" id="IPR050330">
    <property type="entry name" value="Bact_OuterMem_StrucFunc"/>
</dbReference>
<keyword evidence="7" id="KW-0131">Cell cycle</keyword>
<dbReference type="Proteomes" id="UP000070578">
    <property type="component" value="Unassembled WGS sequence"/>
</dbReference>
<evidence type="ECO:0000256" key="3">
    <source>
        <dbReference type="ARBA" id="ARBA00023136"/>
    </source>
</evidence>
<accession>A0A139BRT7</accession>
<dbReference type="AlphaFoldDB" id="A0A139BRT7"/>
<keyword evidence="6" id="KW-0449">Lipoprotein</keyword>
<sequence>MPVYPISTFITRKMHMKKIAVVIFSVLMAACSSVQKSDSPKTAEAGDKITASTAVTNAAAPSADVDSAKLASEMQELQHQSVYFDLDKSAIKPEYQNVILKQAAFIKAHKNDVVTVQGNTDERGSSEYNLALGDKRASVARQSLELLGVPAAQIRTVSFGLEKPRLSCHEERCWKENRRDDFVHQLN</sequence>
<dbReference type="GO" id="GO:0009279">
    <property type="term" value="C:cell outer membrane"/>
    <property type="evidence" value="ECO:0007669"/>
    <property type="project" value="UniProtKB-SubCell"/>
</dbReference>
<keyword evidence="4" id="KW-0564">Palmitate</keyword>
<comment type="function">
    <text evidence="7">Part of the Tol-Pal system, which plays a role in outer membrane invagination during cell division and is important for maintaining outer membrane integrity.</text>
</comment>
<dbReference type="InterPro" id="IPR039001">
    <property type="entry name" value="Pal"/>
</dbReference>
<keyword evidence="7" id="KW-0132">Cell division</keyword>
<proteinExistence type="inferred from homology"/>
<dbReference type="PROSITE" id="PS51123">
    <property type="entry name" value="OMPA_2"/>
    <property type="match status" value="1"/>
</dbReference>
<protein>
    <recommendedName>
        <fullName evidence="7">Peptidoglycan-associated protein</fullName>
    </recommendedName>
</protein>
<comment type="caution">
    <text evidence="10">The sequence shown here is derived from an EMBL/GenBank/DDBJ whole genome shotgun (WGS) entry which is preliminary data.</text>
</comment>
<dbReference type="SUPFAM" id="SSF103088">
    <property type="entry name" value="OmpA-like"/>
    <property type="match status" value="1"/>
</dbReference>
<evidence type="ECO:0000256" key="6">
    <source>
        <dbReference type="ARBA" id="ARBA00023288"/>
    </source>
</evidence>
<keyword evidence="2" id="KW-0732">Signal</keyword>
<dbReference type="PRINTS" id="PR01021">
    <property type="entry name" value="OMPADOMAIN"/>
</dbReference>
<name>A0A139BRT7_9PROT</name>
<dbReference type="PANTHER" id="PTHR30329:SF21">
    <property type="entry name" value="LIPOPROTEIN YIAD-RELATED"/>
    <property type="match status" value="1"/>
</dbReference>
<evidence type="ECO:0000259" key="9">
    <source>
        <dbReference type="PROSITE" id="PS51123"/>
    </source>
</evidence>
<gene>
    <name evidence="7" type="primary">pal</name>
    <name evidence="10" type="ORF">AWT59_2162</name>
</gene>
<comment type="subcellular location">
    <subcellularLocation>
        <location evidence="1">Cell outer membrane</location>
    </subcellularLocation>
</comment>
<organism evidence="10 11">
    <name type="scientific">Candidatus Gallionella acididurans</name>
    <dbReference type="NCBI Taxonomy" id="1796491"/>
    <lineage>
        <taxon>Bacteria</taxon>
        <taxon>Pseudomonadati</taxon>
        <taxon>Pseudomonadota</taxon>
        <taxon>Betaproteobacteria</taxon>
        <taxon>Nitrosomonadales</taxon>
        <taxon>Gallionellaceae</taxon>
        <taxon>Gallionella</taxon>
    </lineage>
</organism>
<evidence type="ECO:0000313" key="11">
    <source>
        <dbReference type="Proteomes" id="UP000070578"/>
    </source>
</evidence>
<evidence type="ECO:0000256" key="2">
    <source>
        <dbReference type="ARBA" id="ARBA00022729"/>
    </source>
</evidence>
<dbReference type="HAMAP" id="MF_02204">
    <property type="entry name" value="Pal"/>
    <property type="match status" value="1"/>
</dbReference>
<dbReference type="PATRIC" id="fig|1796491.3.peg.2363"/>
<dbReference type="CDD" id="cd07185">
    <property type="entry name" value="OmpA_C-like"/>
    <property type="match status" value="1"/>
</dbReference>
<dbReference type="InterPro" id="IPR006664">
    <property type="entry name" value="OMP_bac"/>
</dbReference>
<dbReference type="InterPro" id="IPR036737">
    <property type="entry name" value="OmpA-like_sf"/>
</dbReference>
<feature type="domain" description="OmpA-like" evidence="9">
    <location>
        <begin position="71"/>
        <end position="187"/>
    </location>
</feature>
<evidence type="ECO:0000256" key="1">
    <source>
        <dbReference type="ARBA" id="ARBA00004442"/>
    </source>
</evidence>
<dbReference type="Pfam" id="PF00691">
    <property type="entry name" value="OmpA"/>
    <property type="match status" value="1"/>
</dbReference>
<keyword evidence="5" id="KW-0998">Cell outer membrane</keyword>
<dbReference type="EMBL" id="LSLI01000060">
    <property type="protein sequence ID" value="KXS31717.1"/>
    <property type="molecule type" value="Genomic_DNA"/>
</dbReference>
<evidence type="ECO:0000256" key="8">
    <source>
        <dbReference type="PROSITE-ProRule" id="PRU00473"/>
    </source>
</evidence>
<dbReference type="GO" id="GO:0051301">
    <property type="term" value="P:cell division"/>
    <property type="evidence" value="ECO:0007669"/>
    <property type="project" value="UniProtKB-UniRule"/>
</dbReference>
<evidence type="ECO:0000256" key="7">
    <source>
        <dbReference type="HAMAP-Rule" id="MF_02204"/>
    </source>
</evidence>
<dbReference type="InterPro" id="IPR006665">
    <property type="entry name" value="OmpA-like"/>
</dbReference>
<evidence type="ECO:0000256" key="4">
    <source>
        <dbReference type="ARBA" id="ARBA00023139"/>
    </source>
</evidence>
<evidence type="ECO:0000313" key="10">
    <source>
        <dbReference type="EMBL" id="KXS31717.1"/>
    </source>
</evidence>
<comment type="similarity">
    <text evidence="7">Belongs to the Pal lipoprotein family.</text>
</comment>